<sequence>MGSLRSEIFCGVPLNPVQHRTTKLAEGGINSQINSFINAPVYRLMTPPHTSNDGAEPVCVDVSTARRMGKQRRVAGSVHPHLVRPLTCEGPG</sequence>
<gene>
    <name evidence="1" type="ORF">BaRGS_00012429</name>
</gene>
<accession>A0ABD0LA18</accession>
<protein>
    <submittedName>
        <fullName evidence="1">Uncharacterized protein</fullName>
    </submittedName>
</protein>
<organism evidence="1 2">
    <name type="scientific">Batillaria attramentaria</name>
    <dbReference type="NCBI Taxonomy" id="370345"/>
    <lineage>
        <taxon>Eukaryota</taxon>
        <taxon>Metazoa</taxon>
        <taxon>Spiralia</taxon>
        <taxon>Lophotrochozoa</taxon>
        <taxon>Mollusca</taxon>
        <taxon>Gastropoda</taxon>
        <taxon>Caenogastropoda</taxon>
        <taxon>Sorbeoconcha</taxon>
        <taxon>Cerithioidea</taxon>
        <taxon>Batillariidae</taxon>
        <taxon>Batillaria</taxon>
    </lineage>
</organism>
<dbReference type="EMBL" id="JACVVK020000068">
    <property type="protein sequence ID" value="KAK7496264.1"/>
    <property type="molecule type" value="Genomic_DNA"/>
</dbReference>
<keyword evidence="2" id="KW-1185">Reference proteome</keyword>
<evidence type="ECO:0000313" key="1">
    <source>
        <dbReference type="EMBL" id="KAK7496264.1"/>
    </source>
</evidence>
<proteinExistence type="predicted"/>
<dbReference type="Proteomes" id="UP001519460">
    <property type="component" value="Unassembled WGS sequence"/>
</dbReference>
<reference evidence="1 2" key="1">
    <citation type="journal article" date="2023" name="Sci. Data">
        <title>Genome assembly of the Korean intertidal mud-creeper Batillaria attramentaria.</title>
        <authorList>
            <person name="Patra A.K."/>
            <person name="Ho P.T."/>
            <person name="Jun S."/>
            <person name="Lee S.J."/>
            <person name="Kim Y."/>
            <person name="Won Y.J."/>
        </authorList>
    </citation>
    <scope>NUCLEOTIDE SEQUENCE [LARGE SCALE GENOMIC DNA]</scope>
    <source>
        <strain evidence="1">Wonlab-2016</strain>
    </source>
</reference>
<comment type="caution">
    <text evidence="1">The sequence shown here is derived from an EMBL/GenBank/DDBJ whole genome shotgun (WGS) entry which is preliminary data.</text>
</comment>
<dbReference type="AlphaFoldDB" id="A0ABD0LA18"/>
<evidence type="ECO:0000313" key="2">
    <source>
        <dbReference type="Proteomes" id="UP001519460"/>
    </source>
</evidence>
<name>A0ABD0LA18_9CAEN</name>